<reference evidence="1 2" key="1">
    <citation type="journal article" date="2018" name="Arch. Microbiol.">
        <title>New insights into the metabolic potential of the phototrophic purple bacterium Rhodopila globiformis DSM 161(T) from its draft genome sequence and evidence for a vanadium-dependent nitrogenase.</title>
        <authorList>
            <person name="Imhoff J.F."/>
            <person name="Rahn T."/>
            <person name="Kunzel S."/>
            <person name="Neulinger S.C."/>
        </authorList>
    </citation>
    <scope>NUCLEOTIDE SEQUENCE [LARGE SCALE GENOMIC DNA]</scope>
    <source>
        <strain evidence="1 2">DSM 161</strain>
    </source>
</reference>
<keyword evidence="2" id="KW-1185">Reference proteome</keyword>
<proteinExistence type="predicted"/>
<dbReference type="AlphaFoldDB" id="A0A2S6N6E1"/>
<name>A0A2S6N6E1_RHOGL</name>
<gene>
    <name evidence="1" type="ORF">CCS01_19940</name>
</gene>
<evidence type="ECO:0000313" key="2">
    <source>
        <dbReference type="Proteomes" id="UP000239724"/>
    </source>
</evidence>
<dbReference type="EMBL" id="NHRY01000216">
    <property type="protein sequence ID" value="PPQ30168.1"/>
    <property type="molecule type" value="Genomic_DNA"/>
</dbReference>
<accession>A0A2S6N6E1</accession>
<protein>
    <submittedName>
        <fullName evidence="1">Uncharacterized protein</fullName>
    </submittedName>
</protein>
<comment type="caution">
    <text evidence="1">The sequence shown here is derived from an EMBL/GenBank/DDBJ whole genome shotgun (WGS) entry which is preliminary data.</text>
</comment>
<evidence type="ECO:0000313" key="1">
    <source>
        <dbReference type="EMBL" id="PPQ30168.1"/>
    </source>
</evidence>
<dbReference type="Proteomes" id="UP000239724">
    <property type="component" value="Unassembled WGS sequence"/>
</dbReference>
<organism evidence="1 2">
    <name type="scientific">Rhodopila globiformis</name>
    <name type="common">Rhodopseudomonas globiformis</name>
    <dbReference type="NCBI Taxonomy" id="1071"/>
    <lineage>
        <taxon>Bacteria</taxon>
        <taxon>Pseudomonadati</taxon>
        <taxon>Pseudomonadota</taxon>
        <taxon>Alphaproteobacteria</taxon>
        <taxon>Acetobacterales</taxon>
        <taxon>Acetobacteraceae</taxon>
        <taxon>Rhodopila</taxon>
    </lineage>
</organism>
<sequence length="146" mass="15612">MRTRTLLWGMAAVGLALALIGTFTWAQPSSGSNVTFDAPGLIIRKSRPMLPEVKAKPQAWPRLDAGAVLCQTEDDLDRLAARRRGDPVAGPIACQILQGVTPVAILQRKGSGKTEVRTIDPMAGGLGWTDAWLAERPAMPVPAGFR</sequence>